<sequence length="882" mass="93423">MSASATLYERDEDLARIGRLFDAVRAGSGTAAVIRGAEGIGKSALVEHSLRTYAAGFTILRVVGSHHERKVPFAGLHLLSCALGPRGDNLASSAPVLHQVVNSADLPLEKTPVLIAELLSWLADAARCGPVVCVVENAQWIDLATLAVLRSVAPRLAGLPVLLLFAHRDGAATSFDGLPAVTPARLSDAAARDFLTTRALTPMDPRVRERLVAEARGNPGLLTDFTATTPWAFGGGYDCPPPPSWTNALETPFPVLATLPDATRQLLTVAAADPTGDPALLAAAARHLGLPEDTLRTVEEAGLLTIDSHVRFPNPHTRHTVYHAATPEGRQAVHRAISAVIDPRTDPDRRAWHRAFASDALDEDVAQELADAAPDARRRGGLPAAAVLLGLAAARTPDADRRRSRLLAAADAHRLSGNLEAATALTIAARTHATYTGSSAAADVLEARIVLAKGHNREALRMLLAAAEAAELSDPAEARRIRRDAYAVTVLQGRFADPQIVTQLRATLTATPAGAGEGDLAVLGHLARQAGDAWDEDGFRAATRHQLVRARQDGALGSVPVIAAYQALWHLHAGEFAEAAALADDGDTSAAAIGVPPLPHVSVAVAAWQGGQSHVERLITERTPGMVARGEGWSLTGFDYARTVLFNGLGRYADALEAGRLAAELDEGGFHAWLPVEVVEAAVRAGRPEIAEPLARRLSQRAQLHPSAWSRGLAALCGALVTPGAQAEDHYRMALDELTNSNAVPRLARAHLLYGEWLRRERRKREARVQLRLAHRQLTAIGAAAFAERAARELAATGMSLRRGGGQSAGQLTAQELAVARLVAGGATNREVAQALYLSPRTVEAHLRNVFAKLRVTSRRELADLGDLTGPATDAALTAIPA</sequence>
<gene>
    <name evidence="3" type="ORF">J2S44_001060</name>
</gene>
<name>A0AAE3ZLI1_9ACTN</name>
<dbReference type="PRINTS" id="PR00038">
    <property type="entry name" value="HTHLUXR"/>
</dbReference>
<dbReference type="PANTHER" id="PTHR43214">
    <property type="entry name" value="TWO-COMPONENT RESPONSE REGULATOR"/>
    <property type="match status" value="1"/>
</dbReference>
<evidence type="ECO:0000259" key="2">
    <source>
        <dbReference type="PROSITE" id="PS50043"/>
    </source>
</evidence>
<dbReference type="Pfam" id="PF00196">
    <property type="entry name" value="GerE"/>
    <property type="match status" value="1"/>
</dbReference>
<keyword evidence="4" id="KW-1185">Reference proteome</keyword>
<organism evidence="3 4">
    <name type="scientific">Catenuloplanes niger</name>
    <dbReference type="NCBI Taxonomy" id="587534"/>
    <lineage>
        <taxon>Bacteria</taxon>
        <taxon>Bacillati</taxon>
        <taxon>Actinomycetota</taxon>
        <taxon>Actinomycetes</taxon>
        <taxon>Micromonosporales</taxon>
        <taxon>Micromonosporaceae</taxon>
        <taxon>Catenuloplanes</taxon>
    </lineage>
</organism>
<dbReference type="SUPFAM" id="SSF46894">
    <property type="entry name" value="C-terminal effector domain of the bipartite response regulators"/>
    <property type="match status" value="1"/>
</dbReference>
<dbReference type="Pfam" id="PF13191">
    <property type="entry name" value="AAA_16"/>
    <property type="match status" value="1"/>
</dbReference>
<dbReference type="InterPro" id="IPR000792">
    <property type="entry name" value="Tscrpt_reg_LuxR_C"/>
</dbReference>
<dbReference type="PANTHER" id="PTHR43214:SF42">
    <property type="entry name" value="TRANSCRIPTIONAL REGULATORY PROTEIN DESR"/>
    <property type="match status" value="1"/>
</dbReference>
<dbReference type="GO" id="GO:0003677">
    <property type="term" value="F:DNA binding"/>
    <property type="evidence" value="ECO:0007669"/>
    <property type="project" value="UniProtKB-KW"/>
</dbReference>
<dbReference type="AlphaFoldDB" id="A0AAE3ZLI1"/>
<dbReference type="PROSITE" id="PS00622">
    <property type="entry name" value="HTH_LUXR_1"/>
    <property type="match status" value="1"/>
</dbReference>
<dbReference type="EMBL" id="JAVDYC010000001">
    <property type="protein sequence ID" value="MDR7320810.1"/>
    <property type="molecule type" value="Genomic_DNA"/>
</dbReference>
<dbReference type="InterPro" id="IPR016032">
    <property type="entry name" value="Sig_transdc_resp-reg_C-effctor"/>
</dbReference>
<proteinExistence type="predicted"/>
<keyword evidence="1 3" id="KW-0238">DNA-binding</keyword>
<feature type="domain" description="HTH luxR-type" evidence="2">
    <location>
        <begin position="805"/>
        <end position="870"/>
    </location>
</feature>
<protein>
    <submittedName>
        <fullName evidence="3">DNA-binding CsgD family transcriptional regulator</fullName>
    </submittedName>
</protein>
<dbReference type="InterPro" id="IPR036388">
    <property type="entry name" value="WH-like_DNA-bd_sf"/>
</dbReference>
<evidence type="ECO:0000256" key="1">
    <source>
        <dbReference type="ARBA" id="ARBA00023125"/>
    </source>
</evidence>
<dbReference type="InterPro" id="IPR039420">
    <property type="entry name" value="WalR-like"/>
</dbReference>
<evidence type="ECO:0000313" key="3">
    <source>
        <dbReference type="EMBL" id="MDR7320810.1"/>
    </source>
</evidence>
<dbReference type="SMART" id="SM00421">
    <property type="entry name" value="HTH_LUXR"/>
    <property type="match status" value="1"/>
</dbReference>
<dbReference type="Gene3D" id="1.10.10.10">
    <property type="entry name" value="Winged helix-like DNA-binding domain superfamily/Winged helix DNA-binding domain"/>
    <property type="match status" value="1"/>
</dbReference>
<evidence type="ECO:0000313" key="4">
    <source>
        <dbReference type="Proteomes" id="UP001183629"/>
    </source>
</evidence>
<dbReference type="PROSITE" id="PS50043">
    <property type="entry name" value="HTH_LUXR_2"/>
    <property type="match status" value="1"/>
</dbReference>
<reference evidence="3 4" key="1">
    <citation type="submission" date="2023-07" db="EMBL/GenBank/DDBJ databases">
        <title>Sequencing the genomes of 1000 actinobacteria strains.</title>
        <authorList>
            <person name="Klenk H.-P."/>
        </authorList>
    </citation>
    <scope>NUCLEOTIDE SEQUENCE [LARGE SCALE GENOMIC DNA]</scope>
    <source>
        <strain evidence="3 4">DSM 44711</strain>
    </source>
</reference>
<dbReference type="RefSeq" id="WP_310409464.1">
    <property type="nucleotide sequence ID" value="NZ_JAVDYC010000001.1"/>
</dbReference>
<dbReference type="Proteomes" id="UP001183629">
    <property type="component" value="Unassembled WGS sequence"/>
</dbReference>
<accession>A0AAE3ZLI1</accession>
<dbReference type="GO" id="GO:0006355">
    <property type="term" value="P:regulation of DNA-templated transcription"/>
    <property type="evidence" value="ECO:0007669"/>
    <property type="project" value="InterPro"/>
</dbReference>
<dbReference type="CDD" id="cd06170">
    <property type="entry name" value="LuxR_C_like"/>
    <property type="match status" value="1"/>
</dbReference>
<comment type="caution">
    <text evidence="3">The sequence shown here is derived from an EMBL/GenBank/DDBJ whole genome shotgun (WGS) entry which is preliminary data.</text>
</comment>
<dbReference type="InterPro" id="IPR041664">
    <property type="entry name" value="AAA_16"/>
</dbReference>